<dbReference type="CDD" id="cd09401">
    <property type="entry name" value="LIM_TLP_like"/>
    <property type="match status" value="1"/>
</dbReference>
<proteinExistence type="predicted"/>
<dbReference type="Gene3D" id="3.10.20.90">
    <property type="entry name" value="Phosphatidylinositol 3-kinase Catalytic Subunit, Chain A, domain 1"/>
    <property type="match status" value="1"/>
</dbReference>
<sequence length="564" mass="63916">MWKCHKCGKPVYFAERKQSLGYNWHPECLRCEECGKRLNPGQHAEHKGIPYCHVPCYGALFGPQLFGHGTRVESHKSFGPLKDVSKVSSQPPRSIMESKLKAYNHFHEGKSGEVRSREVNGRLILEGSLRIYWGVQGVIHLKENDDQRTVVTVRKRNSCRYSTGVNSDSENDVENISRDTSYNDLSTSSISSDASTISSVDTSKLDTGIESGSESTDSGTAEHSPVSPPHECFPKSVTLPSKLDVKQMEWDELDDLLQVERRVDDTEKLYQTMPVPLPSQFSEDNSSRIESTIESSSNAEDTDRTITPTQFDENGTSPMPFENGKLVTKDDSWILNSNHLNRSRSGPDCIGRYRDCQSPEFDRSSVGSIDISTMSESPEEVVRRPKGSTAIRRRPGKRLSRSKVKRRCSINGHFYDRETSFFTPPHGSQMSVWITSLVNTQEVINLILEKYKVESDPSNFALFMIRDNGEQRRLKDDESPLCARIISGPHEDIAKLFLMDGHTTSEVSNEVAQFLNLSLAECRAILNQYYSQEEKEVAQLKERYKEMKRRILFRMQDFRSGSGL</sequence>
<feature type="region of interest" description="Disordered" evidence="6">
    <location>
        <begin position="276"/>
        <end position="320"/>
    </location>
</feature>
<protein>
    <recommendedName>
        <fullName evidence="12">Ras association domain-containing protein 2</fullName>
    </recommendedName>
</protein>
<feature type="compositionally biased region" description="Low complexity" evidence="6">
    <location>
        <begin position="180"/>
        <end position="202"/>
    </location>
</feature>
<evidence type="ECO:0000259" key="7">
    <source>
        <dbReference type="PROSITE" id="PS50023"/>
    </source>
</evidence>
<feature type="compositionally biased region" description="Polar residues" evidence="6">
    <location>
        <begin position="210"/>
        <end position="221"/>
    </location>
</feature>
<evidence type="ECO:0008006" key="12">
    <source>
        <dbReference type="Google" id="ProtNLM"/>
    </source>
</evidence>
<feature type="domain" description="SARAH" evidence="9">
    <location>
        <begin position="511"/>
        <end position="558"/>
    </location>
</feature>
<dbReference type="SMART" id="SM00132">
    <property type="entry name" value="LIM"/>
    <property type="match status" value="1"/>
</dbReference>
<evidence type="ECO:0000256" key="5">
    <source>
        <dbReference type="SAM" id="Coils"/>
    </source>
</evidence>
<keyword evidence="11" id="KW-1185">Reference proteome</keyword>
<keyword evidence="2 4" id="KW-0862">Zinc</keyword>
<dbReference type="Gene3D" id="2.10.110.10">
    <property type="entry name" value="Cysteine Rich Protein"/>
    <property type="match status" value="1"/>
</dbReference>
<dbReference type="GO" id="GO:0046872">
    <property type="term" value="F:metal ion binding"/>
    <property type="evidence" value="ECO:0007669"/>
    <property type="project" value="UniProtKB-KW"/>
</dbReference>
<dbReference type="PROSITE" id="PS50951">
    <property type="entry name" value="SARAH"/>
    <property type="match status" value="1"/>
</dbReference>
<evidence type="ECO:0000256" key="3">
    <source>
        <dbReference type="ARBA" id="ARBA00023038"/>
    </source>
</evidence>
<evidence type="ECO:0000313" key="10">
    <source>
        <dbReference type="EMBL" id="KAL3277377.1"/>
    </source>
</evidence>
<gene>
    <name evidence="10" type="ORF">HHI36_012726</name>
</gene>
<name>A0ABD2NG99_9CUCU</name>
<evidence type="ECO:0000313" key="11">
    <source>
        <dbReference type="Proteomes" id="UP001516400"/>
    </source>
</evidence>
<dbReference type="PROSITE" id="PS50023">
    <property type="entry name" value="LIM_DOMAIN_2"/>
    <property type="match status" value="1"/>
</dbReference>
<evidence type="ECO:0000256" key="2">
    <source>
        <dbReference type="ARBA" id="ARBA00022833"/>
    </source>
</evidence>
<evidence type="ECO:0000256" key="4">
    <source>
        <dbReference type="PROSITE-ProRule" id="PRU00125"/>
    </source>
</evidence>
<dbReference type="PANTHER" id="PTHR22738:SF15">
    <property type="entry name" value="LD40758P"/>
    <property type="match status" value="1"/>
</dbReference>
<keyword evidence="1 4" id="KW-0479">Metal-binding</keyword>
<feature type="compositionally biased region" description="Low complexity" evidence="6">
    <location>
        <begin position="288"/>
        <end position="297"/>
    </location>
</feature>
<dbReference type="FunFam" id="3.10.20.90:FF:000278">
    <property type="entry name" value="serine-rich adhesin for platelets"/>
    <property type="match status" value="1"/>
</dbReference>
<dbReference type="InterPro" id="IPR000159">
    <property type="entry name" value="RA_dom"/>
</dbReference>
<comment type="caution">
    <text evidence="10">The sequence shown here is derived from an EMBL/GenBank/DDBJ whole genome shotgun (WGS) entry which is preliminary data.</text>
</comment>
<feature type="region of interest" description="Disordered" evidence="6">
    <location>
        <begin position="161"/>
        <end position="235"/>
    </location>
</feature>
<dbReference type="SUPFAM" id="SSF54236">
    <property type="entry name" value="Ubiquitin-like"/>
    <property type="match status" value="1"/>
</dbReference>
<reference evidence="10 11" key="1">
    <citation type="journal article" date="2021" name="BMC Biol.">
        <title>Horizontally acquired antibacterial genes associated with adaptive radiation of ladybird beetles.</title>
        <authorList>
            <person name="Li H.S."/>
            <person name="Tang X.F."/>
            <person name="Huang Y.H."/>
            <person name="Xu Z.Y."/>
            <person name="Chen M.L."/>
            <person name="Du X.Y."/>
            <person name="Qiu B.Y."/>
            <person name="Chen P.T."/>
            <person name="Zhang W."/>
            <person name="Slipinski A."/>
            <person name="Escalona H.E."/>
            <person name="Waterhouse R.M."/>
            <person name="Zwick A."/>
            <person name="Pang H."/>
        </authorList>
    </citation>
    <scope>NUCLEOTIDE SEQUENCE [LARGE SCALE GENOMIC DNA]</scope>
    <source>
        <strain evidence="10">SYSU2018</strain>
    </source>
</reference>
<evidence type="ECO:0000256" key="1">
    <source>
        <dbReference type="ARBA" id="ARBA00022723"/>
    </source>
</evidence>
<feature type="coiled-coil region" evidence="5">
    <location>
        <begin position="523"/>
        <end position="550"/>
    </location>
</feature>
<dbReference type="EMBL" id="JABFTP020000103">
    <property type="protein sequence ID" value="KAL3277377.1"/>
    <property type="molecule type" value="Genomic_DNA"/>
</dbReference>
<dbReference type="CDD" id="cd01784">
    <property type="entry name" value="RA_RASSF2_like"/>
    <property type="match status" value="1"/>
</dbReference>
<organism evidence="10 11">
    <name type="scientific">Cryptolaemus montrouzieri</name>
    <dbReference type="NCBI Taxonomy" id="559131"/>
    <lineage>
        <taxon>Eukaryota</taxon>
        <taxon>Metazoa</taxon>
        <taxon>Ecdysozoa</taxon>
        <taxon>Arthropoda</taxon>
        <taxon>Hexapoda</taxon>
        <taxon>Insecta</taxon>
        <taxon>Pterygota</taxon>
        <taxon>Neoptera</taxon>
        <taxon>Endopterygota</taxon>
        <taxon>Coleoptera</taxon>
        <taxon>Polyphaga</taxon>
        <taxon>Cucujiformia</taxon>
        <taxon>Coccinelloidea</taxon>
        <taxon>Coccinellidae</taxon>
        <taxon>Scymninae</taxon>
        <taxon>Scymnini</taxon>
        <taxon>Cryptolaemus</taxon>
    </lineage>
</organism>
<dbReference type="AlphaFoldDB" id="A0ABD2NG99"/>
<keyword evidence="3 4" id="KW-0440">LIM domain</keyword>
<dbReference type="FunFam" id="2.10.110.10:FF:000104">
    <property type="entry name" value="Ras association domain-containing protein 2"/>
    <property type="match status" value="1"/>
</dbReference>
<dbReference type="PROSITE" id="PS00478">
    <property type="entry name" value="LIM_DOMAIN_1"/>
    <property type="match status" value="1"/>
</dbReference>
<dbReference type="PROSITE" id="PS50200">
    <property type="entry name" value="RA"/>
    <property type="match status" value="1"/>
</dbReference>
<accession>A0ABD2NG99</accession>
<dbReference type="InterPro" id="IPR001781">
    <property type="entry name" value="Znf_LIM"/>
</dbReference>
<evidence type="ECO:0000259" key="8">
    <source>
        <dbReference type="PROSITE" id="PS50200"/>
    </source>
</evidence>
<dbReference type="Proteomes" id="UP001516400">
    <property type="component" value="Unassembled WGS sequence"/>
</dbReference>
<keyword evidence="5" id="KW-0175">Coiled coil</keyword>
<dbReference type="PANTHER" id="PTHR22738">
    <property type="entry name" value="RASSF"/>
    <property type="match status" value="1"/>
</dbReference>
<dbReference type="SUPFAM" id="SSF57716">
    <property type="entry name" value="Glucocorticoid receptor-like (DNA-binding domain)"/>
    <property type="match status" value="2"/>
</dbReference>
<evidence type="ECO:0000256" key="6">
    <source>
        <dbReference type="SAM" id="MobiDB-lite"/>
    </source>
</evidence>
<dbReference type="InterPro" id="IPR033614">
    <property type="entry name" value="RASSF1-6"/>
</dbReference>
<feature type="domain" description="LIM zinc-binding" evidence="7">
    <location>
        <begin position="2"/>
        <end position="63"/>
    </location>
</feature>
<dbReference type="Pfam" id="PF00412">
    <property type="entry name" value="LIM"/>
    <property type="match status" value="1"/>
</dbReference>
<feature type="domain" description="Ras-associating" evidence="8">
    <location>
        <begin position="411"/>
        <end position="503"/>
    </location>
</feature>
<dbReference type="InterPro" id="IPR011524">
    <property type="entry name" value="SARAH_dom"/>
</dbReference>
<dbReference type="Pfam" id="PF00788">
    <property type="entry name" value="RA"/>
    <property type="match status" value="1"/>
</dbReference>
<evidence type="ECO:0000259" key="9">
    <source>
        <dbReference type="PROSITE" id="PS50951"/>
    </source>
</evidence>
<dbReference type="CDD" id="cd21886">
    <property type="entry name" value="SARAH_RASSF2-like"/>
    <property type="match status" value="1"/>
</dbReference>
<dbReference type="InterPro" id="IPR029071">
    <property type="entry name" value="Ubiquitin-like_domsf"/>
</dbReference>
<feature type="compositionally biased region" description="Polar residues" evidence="6">
    <location>
        <begin position="305"/>
        <end position="317"/>
    </location>
</feature>